<dbReference type="Pfam" id="PF00431">
    <property type="entry name" value="CUB"/>
    <property type="match status" value="1"/>
</dbReference>
<keyword evidence="3" id="KW-0732">Signal</keyword>
<evidence type="ECO:0000256" key="8">
    <source>
        <dbReference type="ARBA" id="ARBA00023180"/>
    </source>
</evidence>
<gene>
    <name evidence="14" type="ORF">BSL78_06539</name>
</gene>
<dbReference type="Pfam" id="PF00084">
    <property type="entry name" value="Sushi"/>
    <property type="match status" value="1"/>
</dbReference>
<dbReference type="PROSITE" id="PS50923">
    <property type="entry name" value="SUSHI"/>
    <property type="match status" value="1"/>
</dbReference>
<accession>A0A2G8L8J0</accession>
<keyword evidence="4" id="KW-0677">Repeat</keyword>
<evidence type="ECO:0000256" key="4">
    <source>
        <dbReference type="ARBA" id="ARBA00022737"/>
    </source>
</evidence>
<dbReference type="Gene3D" id="3.10.250.10">
    <property type="entry name" value="SRCR-like domain"/>
    <property type="match status" value="1"/>
</dbReference>
<dbReference type="PANTHER" id="PTHR48071:SF18">
    <property type="entry name" value="DELETED IN MALIGNANT BRAIN TUMORS 1 PROTEIN-RELATED"/>
    <property type="match status" value="1"/>
</dbReference>
<keyword evidence="14" id="KW-0675">Receptor</keyword>
<dbReference type="SUPFAM" id="SSF49854">
    <property type="entry name" value="Spermadhesin, CUB domain"/>
    <property type="match status" value="1"/>
</dbReference>
<dbReference type="InterPro" id="IPR001190">
    <property type="entry name" value="SRCR"/>
</dbReference>
<dbReference type="SMART" id="SM00042">
    <property type="entry name" value="CUB"/>
    <property type="match status" value="1"/>
</dbReference>
<feature type="disulfide bond" evidence="9">
    <location>
        <begin position="134"/>
        <end position="144"/>
    </location>
</feature>
<protein>
    <submittedName>
        <fullName evidence="14">Putative scavenger receptor cysteine-rich domain superfamily protein</fullName>
    </submittedName>
</protein>
<dbReference type="SUPFAM" id="SSF57535">
    <property type="entry name" value="Complement control module/SCR domain"/>
    <property type="match status" value="1"/>
</dbReference>
<evidence type="ECO:0000256" key="2">
    <source>
        <dbReference type="ARBA" id="ARBA00022692"/>
    </source>
</evidence>
<evidence type="ECO:0000256" key="9">
    <source>
        <dbReference type="PROSITE-ProRule" id="PRU00196"/>
    </source>
</evidence>
<feature type="disulfide bond" evidence="9">
    <location>
        <begin position="89"/>
        <end position="153"/>
    </location>
</feature>
<dbReference type="PRINTS" id="PR00258">
    <property type="entry name" value="SPERACTRCPTR"/>
</dbReference>
<evidence type="ECO:0000313" key="14">
    <source>
        <dbReference type="EMBL" id="PIK56571.1"/>
    </source>
</evidence>
<feature type="non-terminal residue" evidence="14">
    <location>
        <position position="1"/>
    </location>
</feature>
<evidence type="ECO:0000256" key="10">
    <source>
        <dbReference type="PROSITE-ProRule" id="PRU00302"/>
    </source>
</evidence>
<evidence type="ECO:0000259" key="12">
    <source>
        <dbReference type="PROSITE" id="PS50287"/>
    </source>
</evidence>
<dbReference type="AlphaFoldDB" id="A0A2G8L8J0"/>
<reference evidence="14 15" key="1">
    <citation type="journal article" date="2017" name="PLoS Biol.">
        <title>The sea cucumber genome provides insights into morphological evolution and visceral regeneration.</title>
        <authorList>
            <person name="Zhang X."/>
            <person name="Sun L."/>
            <person name="Yuan J."/>
            <person name="Sun Y."/>
            <person name="Gao Y."/>
            <person name="Zhang L."/>
            <person name="Li S."/>
            <person name="Dai H."/>
            <person name="Hamel J.F."/>
            <person name="Liu C."/>
            <person name="Yu Y."/>
            <person name="Liu S."/>
            <person name="Lin W."/>
            <person name="Guo K."/>
            <person name="Jin S."/>
            <person name="Xu P."/>
            <person name="Storey K.B."/>
            <person name="Huan P."/>
            <person name="Zhang T."/>
            <person name="Zhou Y."/>
            <person name="Zhang J."/>
            <person name="Lin C."/>
            <person name="Li X."/>
            <person name="Xing L."/>
            <person name="Huo D."/>
            <person name="Sun M."/>
            <person name="Wang L."/>
            <person name="Mercier A."/>
            <person name="Li F."/>
            <person name="Yang H."/>
            <person name="Xiang J."/>
        </authorList>
    </citation>
    <scope>NUCLEOTIDE SEQUENCE [LARGE SCALE GENOMIC DNA]</scope>
    <source>
        <strain evidence="14">Shaxun</strain>
        <tissue evidence="14">Muscle</tissue>
    </source>
</reference>
<dbReference type="SMART" id="SM00202">
    <property type="entry name" value="SR"/>
    <property type="match status" value="1"/>
</dbReference>
<dbReference type="InterPro" id="IPR000436">
    <property type="entry name" value="Sushi_SCR_CCP_dom"/>
</dbReference>
<sequence length="427" mass="46709">QEGKVMLSSSNNGSVIAWSNSGSVADRIKLGEPMYVNGPQPQKTSACLWTEAYIKVNSLDENELRLLNGQSKYSGVLMVKNEGTWGTICNDTTWTKENTDVACKQLGFLGGAGTEFERLENETDVPIWMKRVNCTGEEWRLQECNHLSATKDCKHDNDISIACISPAVVSCVITDDNSPSFVGKFSDSLDLSSGSCLKFCREFGFAFASVDANYGCSCGAESEKVQESKMVPFEECKDAINRSIIYDVNVGNCGGRLAAGEGTISSPGYPIPYPAGITCIWDIELSKPNTKITIHDISLADGDQIKLQFPDHDVTVPRLNQPYTLSTDADHVRITFVSSVDSDGGEGFFLNFQDDTQCEVPTIENGSLVNDPKMIYRPGSSIRVRCDTNLVYSNATVTCKSNGKWYPEPACNGLSNLLQRRASCNME</sequence>
<dbReference type="PANTHER" id="PTHR48071">
    <property type="entry name" value="SRCR DOMAIN-CONTAINING PROTEIN"/>
    <property type="match status" value="1"/>
</dbReference>
<dbReference type="CDD" id="cd00033">
    <property type="entry name" value="CCP"/>
    <property type="match status" value="1"/>
</dbReference>
<evidence type="ECO:0000256" key="5">
    <source>
        <dbReference type="ARBA" id="ARBA00022989"/>
    </source>
</evidence>
<proteinExistence type="predicted"/>
<dbReference type="PROSITE" id="PS50287">
    <property type="entry name" value="SRCR_2"/>
    <property type="match status" value="1"/>
</dbReference>
<dbReference type="FunFam" id="3.10.250.10:FF:000016">
    <property type="entry name" value="Scavenger receptor cysteine-rich protein type 12"/>
    <property type="match status" value="1"/>
</dbReference>
<dbReference type="InterPro" id="IPR035976">
    <property type="entry name" value="Sushi/SCR/CCP_sf"/>
</dbReference>
<dbReference type="STRING" id="307972.A0A2G8L8J0"/>
<dbReference type="Proteomes" id="UP000230750">
    <property type="component" value="Unassembled WGS sequence"/>
</dbReference>
<keyword evidence="8" id="KW-0325">Glycoprotein</keyword>
<dbReference type="PROSITE" id="PS01180">
    <property type="entry name" value="CUB"/>
    <property type="match status" value="1"/>
</dbReference>
<keyword evidence="10" id="KW-0768">Sushi</keyword>
<comment type="subcellular location">
    <subcellularLocation>
        <location evidence="1">Membrane</location>
        <topology evidence="1">Single-pass membrane protein</topology>
    </subcellularLocation>
</comment>
<evidence type="ECO:0000259" key="13">
    <source>
        <dbReference type="PROSITE" id="PS50923"/>
    </source>
</evidence>
<comment type="caution">
    <text evidence="9">Lacks conserved residue(s) required for the propagation of feature annotation.</text>
</comment>
<evidence type="ECO:0000256" key="1">
    <source>
        <dbReference type="ARBA" id="ARBA00004167"/>
    </source>
</evidence>
<dbReference type="InterPro" id="IPR035914">
    <property type="entry name" value="Sperma_CUB_dom_sf"/>
</dbReference>
<feature type="domain" description="SRCR" evidence="12">
    <location>
        <begin position="64"/>
        <end position="164"/>
    </location>
</feature>
<evidence type="ECO:0000256" key="6">
    <source>
        <dbReference type="ARBA" id="ARBA00023136"/>
    </source>
</evidence>
<evidence type="ECO:0000256" key="7">
    <source>
        <dbReference type="ARBA" id="ARBA00023157"/>
    </source>
</evidence>
<dbReference type="EMBL" id="MRZV01000171">
    <property type="protein sequence ID" value="PIK56571.1"/>
    <property type="molecule type" value="Genomic_DNA"/>
</dbReference>
<keyword evidence="6" id="KW-0472">Membrane</keyword>
<comment type="caution">
    <text evidence="14">The sequence shown here is derived from an EMBL/GenBank/DDBJ whole genome shotgun (WGS) entry which is preliminary data.</text>
</comment>
<feature type="domain" description="CUB" evidence="11">
    <location>
        <begin position="253"/>
        <end position="355"/>
    </location>
</feature>
<evidence type="ECO:0000256" key="3">
    <source>
        <dbReference type="ARBA" id="ARBA00022729"/>
    </source>
</evidence>
<keyword evidence="2" id="KW-0812">Transmembrane</keyword>
<dbReference type="SUPFAM" id="SSF56487">
    <property type="entry name" value="SRCR-like"/>
    <property type="match status" value="1"/>
</dbReference>
<dbReference type="CDD" id="cd00041">
    <property type="entry name" value="CUB"/>
    <property type="match status" value="1"/>
</dbReference>
<keyword evidence="15" id="KW-1185">Reference proteome</keyword>
<evidence type="ECO:0000313" key="15">
    <source>
        <dbReference type="Proteomes" id="UP000230750"/>
    </source>
</evidence>
<organism evidence="14 15">
    <name type="scientific">Stichopus japonicus</name>
    <name type="common">Sea cucumber</name>
    <dbReference type="NCBI Taxonomy" id="307972"/>
    <lineage>
        <taxon>Eukaryota</taxon>
        <taxon>Metazoa</taxon>
        <taxon>Echinodermata</taxon>
        <taxon>Eleutherozoa</taxon>
        <taxon>Echinozoa</taxon>
        <taxon>Holothuroidea</taxon>
        <taxon>Aspidochirotacea</taxon>
        <taxon>Aspidochirotida</taxon>
        <taxon>Stichopodidae</taxon>
        <taxon>Apostichopus</taxon>
    </lineage>
</organism>
<dbReference type="InterPro" id="IPR000859">
    <property type="entry name" value="CUB_dom"/>
</dbReference>
<dbReference type="Gene3D" id="2.10.70.10">
    <property type="entry name" value="Complement Module, domain 1"/>
    <property type="match status" value="1"/>
</dbReference>
<dbReference type="Pfam" id="PF00530">
    <property type="entry name" value="SRCR"/>
    <property type="match status" value="1"/>
</dbReference>
<dbReference type="GO" id="GO:0016020">
    <property type="term" value="C:membrane"/>
    <property type="evidence" value="ECO:0007669"/>
    <property type="project" value="UniProtKB-SubCell"/>
</dbReference>
<dbReference type="InterPro" id="IPR036772">
    <property type="entry name" value="SRCR-like_dom_sf"/>
</dbReference>
<dbReference type="SMART" id="SM00032">
    <property type="entry name" value="CCP"/>
    <property type="match status" value="1"/>
</dbReference>
<dbReference type="Gene3D" id="2.60.120.290">
    <property type="entry name" value="Spermadhesin, CUB domain"/>
    <property type="match status" value="1"/>
</dbReference>
<keyword evidence="5" id="KW-1133">Transmembrane helix</keyword>
<evidence type="ECO:0000259" key="11">
    <source>
        <dbReference type="PROSITE" id="PS01180"/>
    </source>
</evidence>
<keyword evidence="7 9" id="KW-1015">Disulfide bond</keyword>
<feature type="domain" description="Sushi" evidence="13">
    <location>
        <begin position="356"/>
        <end position="413"/>
    </location>
</feature>
<dbReference type="OrthoDB" id="6022136at2759"/>
<name>A0A2G8L8J0_STIJA</name>